<keyword evidence="2" id="KW-1133">Transmembrane helix</keyword>
<feature type="transmembrane region" description="Helical" evidence="2">
    <location>
        <begin position="105"/>
        <end position="128"/>
    </location>
</feature>
<feature type="compositionally biased region" description="Basic and acidic residues" evidence="1">
    <location>
        <begin position="185"/>
        <end position="209"/>
    </location>
</feature>
<gene>
    <name evidence="3" type="ORF">TM51_13075</name>
</gene>
<dbReference type="RefSeq" id="WP_011292966.1">
    <property type="nucleotide sequence ID" value="NZ_AOSG01000074.1"/>
</dbReference>
<keyword evidence="2" id="KW-0472">Membrane</keyword>
<keyword evidence="2" id="KW-0812">Transmembrane</keyword>
<dbReference type="AlphaFoldDB" id="A0A9P2WP56"/>
<keyword evidence="4" id="KW-1185">Reference proteome</keyword>
<evidence type="ECO:0000256" key="1">
    <source>
        <dbReference type="SAM" id="MobiDB-lite"/>
    </source>
</evidence>
<feature type="compositionally biased region" description="Pro residues" evidence="1">
    <location>
        <begin position="157"/>
        <end position="169"/>
    </location>
</feature>
<feature type="transmembrane region" description="Helical" evidence="2">
    <location>
        <begin position="41"/>
        <end position="60"/>
    </location>
</feature>
<feature type="transmembrane region" description="Helical" evidence="2">
    <location>
        <begin position="67"/>
        <end position="85"/>
    </location>
</feature>
<dbReference type="EMBL" id="AOSG01000074">
    <property type="protein sequence ID" value="EOR70397.1"/>
    <property type="molecule type" value="Genomic_DNA"/>
</dbReference>
<sequence length="209" mass="21808">MVRHLLGLLAGVAVTPLLWVGVAWAGDQIARHAAGQESSVPLPTACAVLMGVGLLGAVLAATRFSPLAAFVSGGVLLGGPLWALLDPGSLTQLLPAWLVGSDSLVHPLGPGLPLLCTLGTLLFLSALVPSRWRSRSQPWSEEVYPPLPPPARERGPTPTPPPPADPPPASDQADDLATRTTLPFRRGEDGIHPLAGDDDHHTRVFGDGR</sequence>
<proteinExistence type="predicted"/>
<comment type="caution">
    <text evidence="3">The sequence shown here is derived from an EMBL/GenBank/DDBJ whole genome shotgun (WGS) entry which is preliminary data.</text>
</comment>
<evidence type="ECO:0000313" key="3">
    <source>
        <dbReference type="EMBL" id="EOR70397.1"/>
    </source>
</evidence>
<name>A0A9P2WP56_THEFU</name>
<evidence type="ECO:0000256" key="2">
    <source>
        <dbReference type="SAM" id="Phobius"/>
    </source>
</evidence>
<protein>
    <submittedName>
        <fullName evidence="3">Uncharacterized protein</fullName>
    </submittedName>
</protein>
<reference evidence="3 4" key="1">
    <citation type="journal article" date="2013" name="Genome Announc.">
        <title>Draft Genome Sequence of the Lignocellulose Decomposer Thermobifida fusca Strain TM51.</title>
        <authorList>
            <person name="Toth A."/>
            <person name="Barna T."/>
            <person name="Nagy I."/>
            <person name="Horvath B."/>
            <person name="Nagy I."/>
            <person name="Tancsics A."/>
            <person name="Kriszt B."/>
            <person name="Baka E."/>
            <person name="Fekete C."/>
            <person name="Kukolya J."/>
        </authorList>
    </citation>
    <scope>NUCLEOTIDE SEQUENCE [LARGE SCALE GENOMIC DNA]</scope>
    <source>
        <strain evidence="3 4">TM51</strain>
    </source>
</reference>
<feature type="region of interest" description="Disordered" evidence="1">
    <location>
        <begin position="138"/>
        <end position="209"/>
    </location>
</feature>
<dbReference type="Proteomes" id="UP000014184">
    <property type="component" value="Unassembled WGS sequence"/>
</dbReference>
<accession>A0A9P2WP56</accession>
<organism evidence="3 4">
    <name type="scientific">Thermobifida fusca TM51</name>
    <dbReference type="NCBI Taxonomy" id="1169414"/>
    <lineage>
        <taxon>Bacteria</taxon>
        <taxon>Bacillati</taxon>
        <taxon>Actinomycetota</taxon>
        <taxon>Actinomycetes</taxon>
        <taxon>Streptosporangiales</taxon>
        <taxon>Nocardiopsidaceae</taxon>
        <taxon>Thermobifida</taxon>
    </lineage>
</organism>
<evidence type="ECO:0000313" key="4">
    <source>
        <dbReference type="Proteomes" id="UP000014184"/>
    </source>
</evidence>